<dbReference type="Pfam" id="PF02824">
    <property type="entry name" value="TGS"/>
    <property type="match status" value="1"/>
</dbReference>
<comment type="similarity">
    <text evidence="6">Belongs to the relA/spoT family.</text>
</comment>
<dbReference type="RefSeq" id="WP_066986475.1">
    <property type="nucleotide sequence ID" value="NZ_LUUI01000147.1"/>
</dbReference>
<dbReference type="EMBL" id="LUUI01000147">
    <property type="protein sequence ID" value="OAI10943.1"/>
    <property type="molecule type" value="Genomic_DNA"/>
</dbReference>
<dbReference type="SUPFAM" id="SSF109604">
    <property type="entry name" value="HD-domain/PDEase-like"/>
    <property type="match status" value="1"/>
</dbReference>
<keyword evidence="10" id="KW-1185">Reference proteome</keyword>
<dbReference type="GO" id="GO:0042594">
    <property type="term" value="P:response to starvation"/>
    <property type="evidence" value="ECO:0007669"/>
    <property type="project" value="TreeGrafter"/>
</dbReference>
<dbReference type="Gene3D" id="3.30.460.10">
    <property type="entry name" value="Beta Polymerase, domain 2"/>
    <property type="match status" value="1"/>
</dbReference>
<dbReference type="NCBIfam" id="TIGR00691">
    <property type="entry name" value="spoT_relA"/>
    <property type="match status" value="1"/>
</dbReference>
<proteinExistence type="inferred from homology"/>
<evidence type="ECO:0000259" key="8">
    <source>
        <dbReference type="PROSITE" id="PS51880"/>
    </source>
</evidence>
<comment type="caution">
    <text evidence="9">The sequence shown here is derived from an EMBL/GenBank/DDBJ whole genome shotgun (WGS) entry which is preliminary data.</text>
</comment>
<evidence type="ECO:0000256" key="6">
    <source>
        <dbReference type="RuleBase" id="RU003847"/>
    </source>
</evidence>
<dbReference type="FunFam" id="3.30.460.10:FF:000001">
    <property type="entry name" value="GTP pyrophosphokinase RelA"/>
    <property type="match status" value="1"/>
</dbReference>
<dbReference type="Gene3D" id="3.30.70.260">
    <property type="match status" value="1"/>
</dbReference>
<dbReference type="SUPFAM" id="SSF81301">
    <property type="entry name" value="Nucleotidyltransferase"/>
    <property type="match status" value="1"/>
</dbReference>
<dbReference type="PROSITE" id="PS51880">
    <property type="entry name" value="TGS"/>
    <property type="match status" value="1"/>
</dbReference>
<name>A0A177N076_9GAMM</name>
<feature type="domain" description="TGS" evidence="8">
    <location>
        <begin position="382"/>
        <end position="445"/>
    </location>
</feature>
<reference evidence="9 10" key="1">
    <citation type="submission" date="2016-03" db="EMBL/GenBank/DDBJ databases">
        <authorList>
            <person name="Ploux O."/>
        </authorList>
    </citation>
    <scope>NUCLEOTIDE SEQUENCE [LARGE SCALE GENOMIC DNA]</scope>
    <source>
        <strain evidence="9 10">R-45370</strain>
    </source>
</reference>
<dbReference type="SUPFAM" id="SSF55021">
    <property type="entry name" value="ACT-like"/>
    <property type="match status" value="1"/>
</dbReference>
<dbReference type="GO" id="GO:0015949">
    <property type="term" value="P:nucleobase-containing small molecule interconversion"/>
    <property type="evidence" value="ECO:0007669"/>
    <property type="project" value="UniProtKB-ARBA"/>
</dbReference>
<sequence>MENNTRIAKSLFPALSAADLLQVSHAMSLVELACENNPELRDSPRPKGIDVASILTTVHIDLHSILTALLSDSRLEGVLNEAAITAQFGPVVAALVKDVNWLNKINIYSPEMANQPNQSEILRRMLLAMTHDVRAVLIKLAFRIQRLRGLNQENTDIRRFIARETLDIYAPLANRLGISQFKWELEDLAFRSLKPEQYLSIVDSLASKRIHRESCIDTFLQDLRLALDEHSINAKVYGRPKHIYSIYCKMRRKKLAIEELYDLLAVRVIVDDLTACYTVLGLAHSKWQYIPKEFDDYIANPKENGYQSLHTVVLDKQGNRIEIQIRTQTMHEFAELGVAAHWLYKEGGKHNTASEKNITSLRLLLEDRGHDNLLESFHTELFSDRVFVLTPTGNLVDLVKGATPLDFAYAIHTEIGHGCRGAKINGQIKPLTYALKSGEQVEIITTKNGQPSHNWLDPNLGYLKTPRAVSKVKSWFKQQQLSDNIAAGKSLLDKEYKRLGIKHVELNDLLKHFKMPDAEHFYQALGRGDINNRQLAGALKIPELTPISFKLSAPKNNNQSSVIVADMDNVVTTLAHCCSPVSGDHIIGYISHRRGITIHRNDCENILHLSPEQQAQLITAEWSGGHQVHHIVPIIIQALDAQNLLNDVSQQLTAAKVNITDAALKTHADSSATLKLSIQVKNTEQLSLVLSRISQLPNILEVIRKH</sequence>
<evidence type="ECO:0000256" key="5">
    <source>
        <dbReference type="ARBA" id="ARBA00033308"/>
    </source>
</evidence>
<dbReference type="GO" id="GO:0005886">
    <property type="term" value="C:plasma membrane"/>
    <property type="evidence" value="ECO:0007669"/>
    <property type="project" value="TreeGrafter"/>
</dbReference>
<dbReference type="Gene3D" id="1.10.3210.10">
    <property type="entry name" value="Hypothetical protein af1432"/>
    <property type="match status" value="1"/>
</dbReference>
<dbReference type="GO" id="GO:0008893">
    <property type="term" value="F:guanosine-3',5'-bis(diphosphate) 3'-diphosphatase activity"/>
    <property type="evidence" value="ECO:0007669"/>
    <property type="project" value="TreeGrafter"/>
</dbReference>
<dbReference type="InterPro" id="IPR002912">
    <property type="entry name" value="ACT_dom"/>
</dbReference>
<dbReference type="GO" id="GO:0015969">
    <property type="term" value="P:guanosine tetraphosphate metabolic process"/>
    <property type="evidence" value="ECO:0007669"/>
    <property type="project" value="InterPro"/>
</dbReference>
<dbReference type="CDD" id="cd05399">
    <property type="entry name" value="NT_Rel-Spo_like"/>
    <property type="match status" value="1"/>
</dbReference>
<dbReference type="InterPro" id="IPR007685">
    <property type="entry name" value="RelA_SpoT"/>
</dbReference>
<dbReference type="OrthoDB" id="9805041at2"/>
<evidence type="ECO:0000256" key="4">
    <source>
        <dbReference type="ARBA" id="ARBA00032407"/>
    </source>
</evidence>
<dbReference type="Gene3D" id="3.10.20.30">
    <property type="match status" value="1"/>
</dbReference>
<dbReference type="InterPro" id="IPR004095">
    <property type="entry name" value="TGS"/>
</dbReference>
<dbReference type="STRING" id="980561.A1359_15580"/>
<evidence type="ECO:0000259" key="7">
    <source>
        <dbReference type="PROSITE" id="PS51671"/>
    </source>
</evidence>
<evidence type="ECO:0000313" key="10">
    <source>
        <dbReference type="Proteomes" id="UP000078476"/>
    </source>
</evidence>
<evidence type="ECO:0000256" key="3">
    <source>
        <dbReference type="ARBA" id="ARBA00029754"/>
    </source>
</evidence>
<dbReference type="Proteomes" id="UP000078476">
    <property type="component" value="Unassembled WGS sequence"/>
</dbReference>
<dbReference type="InterPro" id="IPR012675">
    <property type="entry name" value="Beta-grasp_dom_sf"/>
</dbReference>
<evidence type="ECO:0000256" key="2">
    <source>
        <dbReference type="ARBA" id="ARBA00025704"/>
    </source>
</evidence>
<dbReference type="CDD" id="cd01668">
    <property type="entry name" value="TGS_RSH"/>
    <property type="match status" value="1"/>
</dbReference>
<protein>
    <recommendedName>
        <fullName evidence="1">GTP pyrophosphokinase</fullName>
    </recommendedName>
    <alternativeName>
        <fullName evidence="4">(p)ppGpp synthase</fullName>
    </alternativeName>
    <alternativeName>
        <fullName evidence="3">ATP:GTP 3'-pyrophosphotransferase</fullName>
    </alternativeName>
    <alternativeName>
        <fullName evidence="5">ppGpp synthase I</fullName>
    </alternativeName>
</protein>
<feature type="domain" description="ACT" evidence="7">
    <location>
        <begin position="633"/>
        <end position="706"/>
    </location>
</feature>
<evidence type="ECO:0000313" key="9">
    <source>
        <dbReference type="EMBL" id="OAI10943.1"/>
    </source>
</evidence>
<dbReference type="Pfam" id="PF04607">
    <property type="entry name" value="RelA_SpoT"/>
    <property type="match status" value="1"/>
</dbReference>
<dbReference type="InterPro" id="IPR045865">
    <property type="entry name" value="ACT-like_dom_sf"/>
</dbReference>
<dbReference type="CDD" id="cd04876">
    <property type="entry name" value="ACT_RelA-SpoT"/>
    <property type="match status" value="1"/>
</dbReference>
<dbReference type="InterPro" id="IPR043519">
    <property type="entry name" value="NT_sf"/>
</dbReference>
<dbReference type="InterPro" id="IPR004811">
    <property type="entry name" value="RelA/Spo_fam"/>
</dbReference>
<accession>A0A177N076</accession>
<comment type="function">
    <text evidence="6">In eubacteria ppGpp (guanosine 3'-diphosphate 5'-diphosphate) is a mediator of the stringent response that coordinates a variety of cellular activities in response to changes in nutritional abundance.</text>
</comment>
<dbReference type="Pfam" id="PF13328">
    <property type="entry name" value="HD_4"/>
    <property type="match status" value="1"/>
</dbReference>
<dbReference type="SMART" id="SM00954">
    <property type="entry name" value="RelA_SpoT"/>
    <property type="match status" value="1"/>
</dbReference>
<dbReference type="Pfam" id="PF13291">
    <property type="entry name" value="ACT_4"/>
    <property type="match status" value="1"/>
</dbReference>
<dbReference type="SUPFAM" id="SSF81271">
    <property type="entry name" value="TGS-like"/>
    <property type="match status" value="1"/>
</dbReference>
<dbReference type="FunFam" id="3.10.20.30:FF:000002">
    <property type="entry name" value="GTP pyrophosphokinase (RelA/SpoT)"/>
    <property type="match status" value="1"/>
</dbReference>
<dbReference type="PROSITE" id="PS51671">
    <property type="entry name" value="ACT"/>
    <property type="match status" value="1"/>
</dbReference>
<organism evidence="9 10">
    <name type="scientific">Methylomonas lenta</name>
    <dbReference type="NCBI Taxonomy" id="980561"/>
    <lineage>
        <taxon>Bacteria</taxon>
        <taxon>Pseudomonadati</taxon>
        <taxon>Pseudomonadota</taxon>
        <taxon>Gammaproteobacteria</taxon>
        <taxon>Methylococcales</taxon>
        <taxon>Methylococcaceae</taxon>
        <taxon>Methylomonas</taxon>
    </lineage>
</organism>
<dbReference type="AlphaFoldDB" id="A0A177N076"/>
<dbReference type="PANTHER" id="PTHR21262">
    <property type="entry name" value="GUANOSINE-3',5'-BIS DIPHOSPHATE 3'-PYROPHOSPHOHYDROLASE"/>
    <property type="match status" value="1"/>
</dbReference>
<evidence type="ECO:0000256" key="1">
    <source>
        <dbReference type="ARBA" id="ARBA00019852"/>
    </source>
</evidence>
<dbReference type="PANTHER" id="PTHR21262:SF31">
    <property type="entry name" value="GTP PYROPHOSPHOKINASE"/>
    <property type="match status" value="1"/>
</dbReference>
<gene>
    <name evidence="9" type="primary">relA</name>
    <name evidence="9" type="ORF">A1359_15580</name>
</gene>
<comment type="pathway">
    <text evidence="2">Purine metabolism.</text>
</comment>
<dbReference type="InterPro" id="IPR033655">
    <property type="entry name" value="TGS_RelA/SpoT"/>
</dbReference>
<dbReference type="InterPro" id="IPR012676">
    <property type="entry name" value="TGS-like"/>
</dbReference>
<dbReference type="GO" id="GO:0008728">
    <property type="term" value="F:GTP diphosphokinase activity"/>
    <property type="evidence" value="ECO:0007669"/>
    <property type="project" value="TreeGrafter"/>
</dbReference>